<dbReference type="Pfam" id="PF13359">
    <property type="entry name" value="DDE_Tnp_4"/>
    <property type="match status" value="1"/>
</dbReference>
<name>A0A0D0DNU6_9AGAM</name>
<dbReference type="OrthoDB" id="2499472at2759"/>
<evidence type="ECO:0000256" key="1">
    <source>
        <dbReference type="ARBA" id="ARBA00001968"/>
    </source>
</evidence>
<dbReference type="HOGENOM" id="CLU_201513_0_0_1"/>
<organism evidence="4 5">
    <name type="scientific">Paxillus rubicundulus Ve08.2h10</name>
    <dbReference type="NCBI Taxonomy" id="930991"/>
    <lineage>
        <taxon>Eukaryota</taxon>
        <taxon>Fungi</taxon>
        <taxon>Dikarya</taxon>
        <taxon>Basidiomycota</taxon>
        <taxon>Agaricomycotina</taxon>
        <taxon>Agaricomycetes</taxon>
        <taxon>Agaricomycetidae</taxon>
        <taxon>Boletales</taxon>
        <taxon>Paxilineae</taxon>
        <taxon>Paxillaceae</taxon>
        <taxon>Paxillus</taxon>
    </lineage>
</organism>
<proteinExistence type="predicted"/>
<dbReference type="InParanoid" id="A0A0D0DNU6"/>
<protein>
    <recommendedName>
        <fullName evidence="3">DDE Tnp4 domain-containing protein</fullName>
    </recommendedName>
</protein>
<keyword evidence="5" id="KW-1185">Reference proteome</keyword>
<evidence type="ECO:0000259" key="3">
    <source>
        <dbReference type="Pfam" id="PF13359"/>
    </source>
</evidence>
<dbReference type="Proteomes" id="UP000054538">
    <property type="component" value="Unassembled WGS sequence"/>
</dbReference>
<gene>
    <name evidence="4" type="ORF">PAXRUDRAFT_766157</name>
</gene>
<reference evidence="4 5" key="1">
    <citation type="submission" date="2014-04" db="EMBL/GenBank/DDBJ databases">
        <authorList>
            <consortium name="DOE Joint Genome Institute"/>
            <person name="Kuo A."/>
            <person name="Kohler A."/>
            <person name="Jargeat P."/>
            <person name="Nagy L.G."/>
            <person name="Floudas D."/>
            <person name="Copeland A."/>
            <person name="Barry K.W."/>
            <person name="Cichocki N."/>
            <person name="Veneault-Fourrey C."/>
            <person name="LaButti K."/>
            <person name="Lindquist E.A."/>
            <person name="Lipzen A."/>
            <person name="Lundell T."/>
            <person name="Morin E."/>
            <person name="Murat C."/>
            <person name="Sun H."/>
            <person name="Tunlid A."/>
            <person name="Henrissat B."/>
            <person name="Grigoriev I.V."/>
            <person name="Hibbett D.S."/>
            <person name="Martin F."/>
            <person name="Nordberg H.P."/>
            <person name="Cantor M.N."/>
            <person name="Hua S.X."/>
        </authorList>
    </citation>
    <scope>NUCLEOTIDE SEQUENCE [LARGE SCALE GENOMIC DNA]</scope>
    <source>
        <strain evidence="4 5">Ve08.2h10</strain>
    </source>
</reference>
<dbReference type="InterPro" id="IPR027806">
    <property type="entry name" value="HARBI1_dom"/>
</dbReference>
<accession>A0A0D0DNU6</accession>
<dbReference type="EMBL" id="KN826038">
    <property type="protein sequence ID" value="KIK80355.1"/>
    <property type="molecule type" value="Genomic_DNA"/>
</dbReference>
<dbReference type="GO" id="GO:0046872">
    <property type="term" value="F:metal ion binding"/>
    <property type="evidence" value="ECO:0007669"/>
    <property type="project" value="UniProtKB-KW"/>
</dbReference>
<evidence type="ECO:0000313" key="5">
    <source>
        <dbReference type="Proteomes" id="UP000054538"/>
    </source>
</evidence>
<evidence type="ECO:0000313" key="4">
    <source>
        <dbReference type="EMBL" id="KIK80355.1"/>
    </source>
</evidence>
<comment type="cofactor">
    <cofactor evidence="1">
        <name>a divalent metal cation</name>
        <dbReference type="ChEBI" id="CHEBI:60240"/>
    </cofactor>
</comment>
<reference evidence="5" key="2">
    <citation type="submission" date="2015-01" db="EMBL/GenBank/DDBJ databases">
        <title>Evolutionary Origins and Diversification of the Mycorrhizal Mutualists.</title>
        <authorList>
            <consortium name="DOE Joint Genome Institute"/>
            <consortium name="Mycorrhizal Genomics Consortium"/>
            <person name="Kohler A."/>
            <person name="Kuo A."/>
            <person name="Nagy L.G."/>
            <person name="Floudas D."/>
            <person name="Copeland A."/>
            <person name="Barry K.W."/>
            <person name="Cichocki N."/>
            <person name="Veneault-Fourrey C."/>
            <person name="LaButti K."/>
            <person name="Lindquist E.A."/>
            <person name="Lipzen A."/>
            <person name="Lundell T."/>
            <person name="Morin E."/>
            <person name="Murat C."/>
            <person name="Riley R."/>
            <person name="Ohm R."/>
            <person name="Sun H."/>
            <person name="Tunlid A."/>
            <person name="Henrissat B."/>
            <person name="Grigoriev I.V."/>
            <person name="Hibbett D.S."/>
            <person name="Martin F."/>
        </authorList>
    </citation>
    <scope>NUCLEOTIDE SEQUENCE [LARGE SCALE GENOMIC DNA]</scope>
    <source>
        <strain evidence="5">Ve08.2h10</strain>
    </source>
</reference>
<evidence type="ECO:0000256" key="2">
    <source>
        <dbReference type="ARBA" id="ARBA00022723"/>
    </source>
</evidence>
<feature type="domain" description="DDE Tnp4" evidence="3">
    <location>
        <begin position="2"/>
        <end position="50"/>
    </location>
</feature>
<keyword evidence="2" id="KW-0479">Metal-binding</keyword>
<sequence length="53" mass="6293">MSKVRIHVEHAFAALKGCFQSLCELCLWMKMEDDLYITVYWVECCLILHNMII</sequence>
<dbReference type="AlphaFoldDB" id="A0A0D0DNU6"/>